<comment type="similarity">
    <text evidence="15">Belongs to the class I-like SAM-binding methyltransferase superfamily. DOT1 family.</text>
</comment>
<keyword evidence="5 15" id="KW-0489">Methyltransferase</keyword>
<protein>
    <recommendedName>
        <fullName evidence="4 15">Histone-lysine N-methyltransferase, H3 lysine-79 specific</fullName>
        <ecNumber evidence="3 15">2.1.1.360</ecNumber>
    </recommendedName>
    <alternativeName>
        <fullName evidence="13 15">Histone H3-K79 methyltransferase</fullName>
    </alternativeName>
</protein>
<evidence type="ECO:0000256" key="2">
    <source>
        <dbReference type="ARBA" id="ARBA00004123"/>
    </source>
</evidence>
<keyword evidence="8" id="KW-0677">Repeat</keyword>
<evidence type="ECO:0000256" key="1">
    <source>
        <dbReference type="ARBA" id="ARBA00003482"/>
    </source>
</evidence>
<keyword evidence="7 15" id="KW-0949">S-adenosyl-L-methionine</keyword>
<comment type="subcellular location">
    <subcellularLocation>
        <location evidence="2 15">Nucleus</location>
    </subcellularLocation>
</comment>
<dbReference type="EC" id="2.1.1.360" evidence="3 15"/>
<feature type="compositionally biased region" description="Basic residues" evidence="17">
    <location>
        <begin position="69"/>
        <end position="80"/>
    </location>
</feature>
<name>A0A2G5I474_CERBT</name>
<dbReference type="OrthoDB" id="443402at2759"/>
<dbReference type="PANTHER" id="PTHR21451">
    <property type="entry name" value="HISTONE H3 METHYLTRANSFERASE"/>
    <property type="match status" value="1"/>
</dbReference>
<evidence type="ECO:0000256" key="9">
    <source>
        <dbReference type="ARBA" id="ARBA00022853"/>
    </source>
</evidence>
<feature type="compositionally biased region" description="Polar residues" evidence="17">
    <location>
        <begin position="23"/>
        <end position="38"/>
    </location>
</feature>
<feature type="binding site" evidence="16">
    <location>
        <begin position="328"/>
        <end position="337"/>
    </location>
    <ligand>
        <name>S-adenosyl-L-methionine</name>
        <dbReference type="ChEBI" id="CHEBI:59789"/>
    </ligand>
</feature>
<dbReference type="PANTHER" id="PTHR21451:SF0">
    <property type="entry name" value="HISTONE-LYSINE N-METHYLTRANSFERASE, H3 LYSINE-79 SPECIFIC"/>
    <property type="match status" value="1"/>
</dbReference>
<evidence type="ECO:0000313" key="19">
    <source>
        <dbReference type="EMBL" id="PIA99606.1"/>
    </source>
</evidence>
<evidence type="ECO:0000313" key="20">
    <source>
        <dbReference type="EMBL" id="WPB00401.1"/>
    </source>
</evidence>
<evidence type="ECO:0000256" key="16">
    <source>
        <dbReference type="PIRSR" id="PIRSR017570-1"/>
    </source>
</evidence>
<dbReference type="PIRSF" id="PIRSF017570">
    <property type="entry name" value="Histone_H3-K79_MeTrfase"/>
    <property type="match status" value="1"/>
</dbReference>
<keyword evidence="11 15" id="KW-0804">Transcription</keyword>
<dbReference type="GO" id="GO:0005634">
    <property type="term" value="C:nucleus"/>
    <property type="evidence" value="ECO:0007669"/>
    <property type="project" value="UniProtKB-SubCell"/>
</dbReference>
<evidence type="ECO:0000313" key="22">
    <source>
        <dbReference type="Proteomes" id="UP001302367"/>
    </source>
</evidence>
<evidence type="ECO:0000256" key="7">
    <source>
        <dbReference type="ARBA" id="ARBA00022691"/>
    </source>
</evidence>
<organism evidence="19 21">
    <name type="scientific">Cercospora beticola</name>
    <name type="common">Sugarbeet leaf spot fungus</name>
    <dbReference type="NCBI Taxonomy" id="122368"/>
    <lineage>
        <taxon>Eukaryota</taxon>
        <taxon>Fungi</taxon>
        <taxon>Dikarya</taxon>
        <taxon>Ascomycota</taxon>
        <taxon>Pezizomycotina</taxon>
        <taxon>Dothideomycetes</taxon>
        <taxon>Dothideomycetidae</taxon>
        <taxon>Mycosphaerellales</taxon>
        <taxon>Mycosphaerellaceae</taxon>
        <taxon>Cercospora</taxon>
    </lineage>
</organism>
<evidence type="ECO:0000256" key="5">
    <source>
        <dbReference type="ARBA" id="ARBA00022603"/>
    </source>
</evidence>
<keyword evidence="12 15" id="KW-0539">Nucleus</keyword>
<accession>A0A2G5I474</accession>
<dbReference type="PROSITE" id="PS51569">
    <property type="entry name" value="DOT1"/>
    <property type="match status" value="1"/>
</dbReference>
<dbReference type="GO" id="GO:0140956">
    <property type="term" value="F:histone H3K79 trimethyltransferase activity"/>
    <property type="evidence" value="ECO:0007669"/>
    <property type="project" value="UniProtKB-EC"/>
</dbReference>
<dbReference type="EMBL" id="LKMD01000101">
    <property type="protein sequence ID" value="PIA99606.1"/>
    <property type="molecule type" value="Genomic_DNA"/>
</dbReference>
<dbReference type="Proteomes" id="UP000230605">
    <property type="component" value="Chromosome 3"/>
</dbReference>
<feature type="binding site" evidence="16">
    <location>
        <position position="354"/>
    </location>
    <ligand>
        <name>S-adenosyl-L-methionine</name>
        <dbReference type="ChEBI" id="CHEBI:59789"/>
    </ligand>
</feature>
<dbReference type="GO" id="GO:0000786">
    <property type="term" value="C:nucleosome"/>
    <property type="evidence" value="ECO:0007669"/>
    <property type="project" value="InterPro"/>
</dbReference>
<sequence length="500" mass="56528">MNFNRPKTGTAPTVRKTIVRKPITQTVRPVQTSSSSGQPAPVRVHDPNRFKPTNTPVVRAKPANPAKRAVAHSRGVKRKSATPDRVVWSDDDDDSSDGSDSDVSRKRIKSSVSSLDSHGPRRPLLSEQSFKEGATLSIVHGADATSGRYAGNFKNPWGEDEFATCRLQYPSRGQREKFQLKWPRTDKKEDYKPMEDIIESIDTVCQHYLPEELSAKYTNPETGYRRRFNLAWQKEDVAEFVDIVSEYNKMLKALVDNGTIETVLRSRSHLPLDWVQRILDQTYSRTVSPMVERLVKYEAFSENVYGELLPRFCSDIFKKTKLTHEMKFVDLGSGVGNVVLQAALEIGCDSTGIEVMPNPCEAAELQEREFPGRTKLWGLAAGKIRLLQGDFLEHPEVPNILKEADVVLVNNQAFSSDLNSKLLMKFLDLKEGCQVVSLKPFVPDGHKMSARNIYDPVNLFVQQKFEYFSDSVSWGAAHGNWYIARKDPGPMNNFRRQYGL</sequence>
<evidence type="ECO:0000256" key="17">
    <source>
        <dbReference type="SAM" id="MobiDB-lite"/>
    </source>
</evidence>
<dbReference type="InterPro" id="IPR030445">
    <property type="entry name" value="H3-K79_meTrfase"/>
</dbReference>
<evidence type="ECO:0000256" key="15">
    <source>
        <dbReference type="PIRNR" id="PIRNR017570"/>
    </source>
</evidence>
<keyword evidence="10 15" id="KW-0805">Transcription regulation</keyword>
<keyword evidence="22" id="KW-1185">Reference proteome</keyword>
<dbReference type="FunFam" id="3.40.50.150:FF:000033">
    <property type="entry name" value="Histone-lysine N-methyltransferase, H3 lysine-79 specific"/>
    <property type="match status" value="1"/>
</dbReference>
<dbReference type="GO" id="GO:0031509">
    <property type="term" value="P:subtelomeric heterochromatin formation"/>
    <property type="evidence" value="ECO:0007669"/>
    <property type="project" value="InterPro"/>
</dbReference>
<evidence type="ECO:0000256" key="6">
    <source>
        <dbReference type="ARBA" id="ARBA00022679"/>
    </source>
</evidence>
<dbReference type="Proteomes" id="UP001302367">
    <property type="component" value="Chromosome 3"/>
</dbReference>
<evidence type="ECO:0000256" key="4">
    <source>
        <dbReference type="ARBA" id="ARBA00020987"/>
    </source>
</evidence>
<reference evidence="20 22" key="2">
    <citation type="submission" date="2023-09" db="EMBL/GenBank/DDBJ databases">
        <title>Complete-Gapless Cercospora beticola genome.</title>
        <authorList>
            <person name="Wyatt N.A."/>
            <person name="Spanner R.E."/>
            <person name="Bolton M.D."/>
        </authorList>
    </citation>
    <scope>NUCLEOTIDE SEQUENCE [LARGE SCALE GENOMIC DNA]</scope>
    <source>
        <strain evidence="20">Cb09-40</strain>
    </source>
</reference>
<dbReference type="GO" id="GO:0000077">
    <property type="term" value="P:DNA damage checkpoint signaling"/>
    <property type="evidence" value="ECO:0007669"/>
    <property type="project" value="InterPro"/>
</dbReference>
<dbReference type="Pfam" id="PF08123">
    <property type="entry name" value="DOT1"/>
    <property type="match status" value="1"/>
</dbReference>
<dbReference type="GO" id="GO:0006281">
    <property type="term" value="P:DNA repair"/>
    <property type="evidence" value="ECO:0007669"/>
    <property type="project" value="InterPro"/>
</dbReference>
<keyword evidence="6 15" id="KW-0808">Transferase</keyword>
<evidence type="ECO:0000256" key="10">
    <source>
        <dbReference type="ARBA" id="ARBA00023015"/>
    </source>
</evidence>
<dbReference type="CDD" id="cd02440">
    <property type="entry name" value="AdoMet_MTases"/>
    <property type="match status" value="1"/>
</dbReference>
<evidence type="ECO:0000256" key="13">
    <source>
        <dbReference type="ARBA" id="ARBA00029821"/>
    </source>
</evidence>
<feature type="region of interest" description="Disordered" evidence="17">
    <location>
        <begin position="1"/>
        <end position="129"/>
    </location>
</feature>
<dbReference type="Gene3D" id="1.10.260.170">
    <property type="match status" value="1"/>
</dbReference>
<feature type="binding site" evidence="16">
    <location>
        <begin position="305"/>
        <end position="308"/>
    </location>
    <ligand>
        <name>S-adenosyl-L-methionine</name>
        <dbReference type="ChEBI" id="CHEBI:59789"/>
    </ligand>
</feature>
<dbReference type="SUPFAM" id="SSF53335">
    <property type="entry name" value="S-adenosyl-L-methionine-dependent methyltransferases"/>
    <property type="match status" value="1"/>
</dbReference>
<evidence type="ECO:0000256" key="14">
    <source>
        <dbReference type="ARBA" id="ARBA00047770"/>
    </source>
</evidence>
<evidence type="ECO:0000256" key="8">
    <source>
        <dbReference type="ARBA" id="ARBA00022737"/>
    </source>
</evidence>
<dbReference type="EMBL" id="CP134186">
    <property type="protein sequence ID" value="WPB00401.1"/>
    <property type="molecule type" value="Genomic_DNA"/>
</dbReference>
<feature type="compositionally biased region" description="Polar residues" evidence="17">
    <location>
        <begin position="1"/>
        <end position="11"/>
    </location>
</feature>
<dbReference type="GO" id="GO:0042393">
    <property type="term" value="F:histone binding"/>
    <property type="evidence" value="ECO:0007669"/>
    <property type="project" value="InterPro"/>
</dbReference>
<comment type="function">
    <text evidence="1 15">Histone methyltransferase that specifically trimethylates histone H3 to form H3K79me3. This methylation is required for telomere silencing and for the pachytene checkpoint during the meiotic cell cycle by allowing the recruitment of RAD9 to double strand breaks. Nucleosomes are preferred as substrate compared to free histone.</text>
</comment>
<evidence type="ECO:0000256" key="12">
    <source>
        <dbReference type="ARBA" id="ARBA00023242"/>
    </source>
</evidence>
<comment type="catalytic activity">
    <reaction evidence="14 15">
        <text>L-lysyl(79)-[histone H3] + 3 S-adenosyl-L-methionine = N(6),N(6),N(6)-trimethyl-L-lysyl(79)-[histone H3] + 3 S-adenosyl-L-homocysteine + 3 H(+)</text>
        <dbReference type="Rhea" id="RHEA:60328"/>
        <dbReference type="Rhea" id="RHEA-COMP:15549"/>
        <dbReference type="Rhea" id="RHEA-COMP:15552"/>
        <dbReference type="ChEBI" id="CHEBI:15378"/>
        <dbReference type="ChEBI" id="CHEBI:29969"/>
        <dbReference type="ChEBI" id="CHEBI:57856"/>
        <dbReference type="ChEBI" id="CHEBI:59789"/>
        <dbReference type="ChEBI" id="CHEBI:61961"/>
        <dbReference type="EC" id="2.1.1.360"/>
    </reaction>
</comment>
<evidence type="ECO:0000259" key="18">
    <source>
        <dbReference type="PROSITE" id="PS51569"/>
    </source>
</evidence>
<dbReference type="GO" id="GO:0032259">
    <property type="term" value="P:methylation"/>
    <property type="evidence" value="ECO:0007669"/>
    <property type="project" value="UniProtKB-KW"/>
</dbReference>
<dbReference type="Gene3D" id="3.40.50.150">
    <property type="entry name" value="Vaccinia Virus protein VP39"/>
    <property type="match status" value="1"/>
</dbReference>
<evidence type="ECO:0000313" key="21">
    <source>
        <dbReference type="Proteomes" id="UP000230605"/>
    </source>
</evidence>
<dbReference type="InterPro" id="IPR025789">
    <property type="entry name" value="DOT1_dom"/>
</dbReference>
<keyword evidence="9 15" id="KW-0156">Chromatin regulator</keyword>
<feature type="compositionally biased region" description="Acidic residues" evidence="17">
    <location>
        <begin position="89"/>
        <end position="100"/>
    </location>
</feature>
<dbReference type="AlphaFoldDB" id="A0A2G5I474"/>
<dbReference type="GO" id="GO:0000781">
    <property type="term" value="C:chromosome, telomeric region"/>
    <property type="evidence" value="ECO:0007669"/>
    <property type="project" value="GOC"/>
</dbReference>
<gene>
    <name evidence="19" type="ORF">CB0940_03229</name>
    <name evidence="20" type="ORF">RHO25_005020</name>
</gene>
<dbReference type="InterPro" id="IPR029063">
    <property type="entry name" value="SAM-dependent_MTases_sf"/>
</dbReference>
<evidence type="ECO:0000256" key="11">
    <source>
        <dbReference type="ARBA" id="ARBA00023163"/>
    </source>
</evidence>
<feature type="binding site" evidence="16">
    <location>
        <begin position="390"/>
        <end position="391"/>
    </location>
    <ligand>
        <name>S-adenosyl-L-methionine</name>
        <dbReference type="ChEBI" id="CHEBI:59789"/>
    </ligand>
</feature>
<proteinExistence type="inferred from homology"/>
<dbReference type="InterPro" id="IPR021162">
    <property type="entry name" value="Dot1"/>
</dbReference>
<feature type="domain" description="DOT1" evidence="18">
    <location>
        <begin position="176"/>
        <end position="499"/>
    </location>
</feature>
<reference evidence="19 21" key="1">
    <citation type="submission" date="2015-10" db="EMBL/GenBank/DDBJ databases">
        <title>The cercosporin biosynthetic gene cluster was horizontally transferred to several fungal lineages and shown to be expanded in Cercospora beticola based on microsynteny with recipient genomes.</title>
        <authorList>
            <person name="De Jonge R."/>
            <person name="Ebert M.K."/>
            <person name="Suttle J.C."/>
            <person name="Jurick Ii W.M."/>
            <person name="Secor G.A."/>
            <person name="Thomma B.P."/>
            <person name="Van De Peer Y."/>
            <person name="Bolton M.D."/>
        </authorList>
    </citation>
    <scope>NUCLEOTIDE SEQUENCE [LARGE SCALE GENOMIC DNA]</scope>
    <source>
        <strain evidence="19 21">09-40</strain>
    </source>
</reference>
<evidence type="ECO:0000256" key="3">
    <source>
        <dbReference type="ARBA" id="ARBA00012190"/>
    </source>
</evidence>